<reference evidence="1" key="1">
    <citation type="submission" date="2021-01" db="EMBL/GenBank/DDBJ databases">
        <authorList>
            <consortium name="Genoscope - CEA"/>
            <person name="William W."/>
        </authorList>
    </citation>
    <scope>NUCLEOTIDE SEQUENCE</scope>
</reference>
<accession>A0A8S1W6X7</accession>
<sequence length="220" mass="26573">MIKNQLQFNKIWYYPQQKTEMGKVMDGKVRYCEILHEKIKDEELLQNGSIEYVYKVAKFYIPIIIDLQLIDVTQPKSFNSIIPNFHKKYLITAQILKYQNYSQESSIKVFLIRIQGYQIWARNFQRSILRMSRNKKENERKKYWQVYIDSDEQLVYQMDYERGLKRILKQEHEMTVQEFQQIAQSIIIEQSQAQAQAEYNKRVQNNLSAWSQPGRINQIN</sequence>
<dbReference type="Proteomes" id="UP000683925">
    <property type="component" value="Unassembled WGS sequence"/>
</dbReference>
<evidence type="ECO:0000313" key="1">
    <source>
        <dbReference type="EMBL" id="CAD8186078.1"/>
    </source>
</evidence>
<organism evidence="1 2">
    <name type="scientific">Paramecium octaurelia</name>
    <dbReference type="NCBI Taxonomy" id="43137"/>
    <lineage>
        <taxon>Eukaryota</taxon>
        <taxon>Sar</taxon>
        <taxon>Alveolata</taxon>
        <taxon>Ciliophora</taxon>
        <taxon>Intramacronucleata</taxon>
        <taxon>Oligohymenophorea</taxon>
        <taxon>Peniculida</taxon>
        <taxon>Parameciidae</taxon>
        <taxon>Paramecium</taxon>
    </lineage>
</organism>
<name>A0A8S1W6X7_PAROT</name>
<dbReference type="EMBL" id="CAJJDP010000086">
    <property type="protein sequence ID" value="CAD8186078.1"/>
    <property type="molecule type" value="Genomic_DNA"/>
</dbReference>
<comment type="caution">
    <text evidence="1">The sequence shown here is derived from an EMBL/GenBank/DDBJ whole genome shotgun (WGS) entry which is preliminary data.</text>
</comment>
<proteinExistence type="predicted"/>
<gene>
    <name evidence="1" type="ORF">POCTA_138.1.T0870086</name>
</gene>
<protein>
    <submittedName>
        <fullName evidence="1">Uncharacterized protein</fullName>
    </submittedName>
</protein>
<evidence type="ECO:0000313" key="2">
    <source>
        <dbReference type="Proteomes" id="UP000683925"/>
    </source>
</evidence>
<dbReference type="AlphaFoldDB" id="A0A8S1W6X7"/>
<keyword evidence="2" id="KW-1185">Reference proteome</keyword>